<keyword evidence="4" id="KW-0067">ATP-binding</keyword>
<accession>A0A2P2C582</accession>
<evidence type="ECO:0000256" key="2">
    <source>
        <dbReference type="ARBA" id="ARBA00022741"/>
    </source>
</evidence>
<dbReference type="EC" id="2.7.2.1" evidence="5"/>
<dbReference type="InterPro" id="IPR000890">
    <property type="entry name" value="Aliphatic_acid_kin_short-chain"/>
</dbReference>
<reference evidence="5" key="1">
    <citation type="submission" date="2015-08" db="EMBL/GenBank/DDBJ databases">
        <authorList>
            <person name="Babu N.S."/>
            <person name="Beckwith C.J."/>
            <person name="Beseler K.G."/>
            <person name="Brison A."/>
            <person name="Carone J.V."/>
            <person name="Caskin T.P."/>
            <person name="Diamond M."/>
            <person name="Durham M.E."/>
            <person name="Foxe J.M."/>
            <person name="Go M."/>
            <person name="Henderson B.A."/>
            <person name="Jones I.B."/>
            <person name="McGettigan J.A."/>
            <person name="Micheletti S.J."/>
            <person name="Nasrallah M.E."/>
            <person name="Ortiz D."/>
            <person name="Piller C.R."/>
            <person name="Privatt S.R."/>
            <person name="Schneider S.L."/>
            <person name="Sharp S."/>
            <person name="Smith T.C."/>
            <person name="Stanton J.D."/>
            <person name="Ullery H.E."/>
            <person name="Wilson R.J."/>
            <person name="Serrano M.G."/>
            <person name="Buck G."/>
            <person name="Lee V."/>
            <person name="Wang Y."/>
            <person name="Carvalho R."/>
            <person name="Voegtly L."/>
            <person name="Shi R."/>
            <person name="Duckworth R."/>
            <person name="Johnson A."/>
            <person name="Loviza R."/>
            <person name="Walstead R."/>
            <person name="Shah Z."/>
            <person name="Kiflezghi M."/>
            <person name="Wade K."/>
            <person name="Ball S.L."/>
            <person name="Bradley K.W."/>
            <person name="Asai D.J."/>
            <person name="Bowman C.A."/>
            <person name="Russell D.A."/>
            <person name="Pope W.H."/>
            <person name="Jacobs-Sera D."/>
            <person name="Hendrix R.W."/>
            <person name="Hatfull G.F."/>
        </authorList>
    </citation>
    <scope>NUCLEOTIDE SEQUENCE</scope>
</reference>
<dbReference type="Pfam" id="PF00871">
    <property type="entry name" value="Acetate_kinase"/>
    <property type="match status" value="1"/>
</dbReference>
<dbReference type="HAMAP" id="MF_00020">
    <property type="entry name" value="Acetate_kinase"/>
    <property type="match status" value="1"/>
</dbReference>
<dbReference type="InterPro" id="IPR004372">
    <property type="entry name" value="Ac/propionate_kinase"/>
</dbReference>
<evidence type="ECO:0000256" key="1">
    <source>
        <dbReference type="ARBA" id="ARBA00022679"/>
    </source>
</evidence>
<dbReference type="EMBL" id="CZKA01000033">
    <property type="protein sequence ID" value="CUR57164.1"/>
    <property type="molecule type" value="Genomic_DNA"/>
</dbReference>
<evidence type="ECO:0000313" key="5">
    <source>
        <dbReference type="EMBL" id="CUR57164.1"/>
    </source>
</evidence>
<organism evidence="5">
    <name type="scientific">metagenome</name>
    <dbReference type="NCBI Taxonomy" id="256318"/>
    <lineage>
        <taxon>unclassified sequences</taxon>
        <taxon>metagenomes</taxon>
    </lineage>
</organism>
<dbReference type="InterPro" id="IPR043129">
    <property type="entry name" value="ATPase_NBD"/>
</dbReference>
<dbReference type="AlphaFoldDB" id="A0A2P2C582"/>
<dbReference type="InterPro" id="IPR023865">
    <property type="entry name" value="Aliphatic_acid_kinase_CS"/>
</dbReference>
<gene>
    <name evidence="5" type="primary">ackA</name>
    <name evidence="5" type="ORF">NOCA2390063</name>
</gene>
<dbReference type="EC" id="2.7.2.-" evidence="5"/>
<dbReference type="PANTHER" id="PTHR21060">
    <property type="entry name" value="ACETATE KINASE"/>
    <property type="match status" value="1"/>
</dbReference>
<dbReference type="Gene3D" id="3.30.420.40">
    <property type="match status" value="2"/>
</dbReference>
<dbReference type="PANTHER" id="PTHR21060:SF15">
    <property type="entry name" value="ACETATE KINASE-RELATED"/>
    <property type="match status" value="1"/>
</dbReference>
<name>A0A2P2C582_9ZZZZ</name>
<keyword evidence="2" id="KW-0547">Nucleotide-binding</keyword>
<dbReference type="GO" id="GO:0008776">
    <property type="term" value="F:acetate kinase activity"/>
    <property type="evidence" value="ECO:0007669"/>
    <property type="project" value="UniProtKB-EC"/>
</dbReference>
<sequence length="396" mass="41961">MPGPILVLNAGSSSLKYQLVDPGTEEVLASGVVERIGESVGRLAHHVGGERFEVREQFSDHAAALAAAQEAFAAHGPQLAEAGLCGVGHRVVHGGDRFQEPTLLDDDVLDGIAEQNSLAPLHNPPALQGIRAARSLRPDLPQVGVFDTAFFASLPAVAFTYAIDREVARRHRIRRYGFHGTSHDYVSRAAARFLDRDLAELNQIVLHLGNGASVSAIEAGRAVDTSMGLTPLEGLVMGTRPGDLDPGIPGYLAQEGLSVAEIDALLNKRSGLLGLAGENDFRALQTMRDRGDEAAELAYRIYVRRIVKYVGSYLAVLGRVDVLTFTAGIGENNAGLRADVLAALAPLGFVPDPDRNTSGEGARVISATDSPTTVLVVPTNEELAIAQATYAVISRA</sequence>
<dbReference type="GO" id="GO:0006083">
    <property type="term" value="P:acetate metabolic process"/>
    <property type="evidence" value="ECO:0007669"/>
    <property type="project" value="TreeGrafter"/>
</dbReference>
<dbReference type="NCBIfam" id="TIGR00016">
    <property type="entry name" value="ackA"/>
    <property type="match status" value="1"/>
</dbReference>
<dbReference type="GO" id="GO:0005524">
    <property type="term" value="F:ATP binding"/>
    <property type="evidence" value="ECO:0007669"/>
    <property type="project" value="UniProtKB-KW"/>
</dbReference>
<proteinExistence type="inferred from homology"/>
<dbReference type="SUPFAM" id="SSF53067">
    <property type="entry name" value="Actin-like ATPase domain"/>
    <property type="match status" value="2"/>
</dbReference>
<dbReference type="PROSITE" id="PS01076">
    <property type="entry name" value="ACETATE_KINASE_2"/>
    <property type="match status" value="1"/>
</dbReference>
<evidence type="ECO:0000256" key="4">
    <source>
        <dbReference type="ARBA" id="ARBA00022840"/>
    </source>
</evidence>
<evidence type="ECO:0000256" key="3">
    <source>
        <dbReference type="ARBA" id="ARBA00022777"/>
    </source>
</evidence>
<protein>
    <submittedName>
        <fullName evidence="5">Acetate kinase A and propionate kinase 2</fullName>
        <ecNumber evidence="5">2.7.2.-</ecNumber>
        <ecNumber evidence="5">2.7.2.1</ecNumber>
    </submittedName>
</protein>
<dbReference type="CDD" id="cd24010">
    <property type="entry name" value="ASKHA_NBD_AcK_PK"/>
    <property type="match status" value="1"/>
</dbReference>
<keyword evidence="3 5" id="KW-0418">Kinase</keyword>
<dbReference type="PIRSF" id="PIRSF000722">
    <property type="entry name" value="Acetate_prop_kin"/>
    <property type="match status" value="1"/>
</dbReference>
<keyword evidence="1 5" id="KW-0808">Transferase</keyword>
<dbReference type="PROSITE" id="PS01075">
    <property type="entry name" value="ACETATE_KINASE_1"/>
    <property type="match status" value="1"/>
</dbReference>
<dbReference type="PRINTS" id="PR00471">
    <property type="entry name" value="ACETATEKNASE"/>
</dbReference>